<feature type="transmembrane region" description="Helical" evidence="1">
    <location>
        <begin position="360"/>
        <end position="379"/>
    </location>
</feature>
<dbReference type="PANTHER" id="PTHR35402">
    <property type="entry name" value="INTEGRAL MEMBRANE PROTEIN-RELATED"/>
    <property type="match status" value="1"/>
</dbReference>
<sequence>MTETAAPSTAARDDSLSVFDRTLYALFARHADAPRHERHRRDYRGTDLRVGFDLFLARVYGLSWLATLAAAVPFLVVVLALPRRTLDGWVAFAEALVPPVAALPVPRVPPVVLGVFAACAVGLVAKRAVVLLGGRYLRWAAAARRSNIDRTLPGAVRYLHVLASGSDGRRAMLRRVADTRAYGETAVSCRKALNTAAMTGNVNAGLRRVARDTPAQNTLAPFLLKFGEHADQGSDALRNYLRMESRMLGHREDRARQQAEGFLELLAEIFIVLLVLPALFVITLTVMSVITPGLSATVTTPAGTTTLRGLVVYGNGAFILVVGAGASALVASIRPPDQRVGYARPDTTLGMLSTATTNPASATLAFVPFGVAAGLLAVVAGADAVGIVLAGYVVYAVPVGAVAVRRARVDDAKDRELKDFVHAISGHVSLGRPFPAAVELVARNVDLGPLSADVADLALTLRLTSPNTGTDEDLRTAALDRFVERVGTPMAEQTIGLVIGALDAGSDTGTVFEMLQSEIGRLYHARKALRSGMIVYVAVGWTTALLVVGITVATGSHVFDGFAQLSSMANLDSVAIDPNAIDLARDRHRLYVTTQATMLASGWFAGTASRGRYEALLHSGLLVAVCYLVFAGAGSI</sequence>
<evidence type="ECO:0000256" key="1">
    <source>
        <dbReference type="SAM" id="Phobius"/>
    </source>
</evidence>
<gene>
    <name evidence="2" type="ORF">NDI76_04045</name>
</gene>
<dbReference type="RefSeq" id="WP_310922732.1">
    <property type="nucleotide sequence ID" value="NZ_JAMQOP010000001.1"/>
</dbReference>
<feature type="transmembrane region" description="Helical" evidence="1">
    <location>
        <begin position="310"/>
        <end position="331"/>
    </location>
</feature>
<name>A0ABU2GC74_9EURY</name>
<dbReference type="Proteomes" id="UP001257060">
    <property type="component" value="Unassembled WGS sequence"/>
</dbReference>
<keyword evidence="3" id="KW-1185">Reference proteome</keyword>
<proteinExistence type="predicted"/>
<feature type="transmembrane region" description="Helical" evidence="1">
    <location>
        <begin position="62"/>
        <end position="81"/>
    </location>
</feature>
<feature type="transmembrane region" description="Helical" evidence="1">
    <location>
        <begin position="265"/>
        <end position="290"/>
    </location>
</feature>
<feature type="transmembrane region" description="Helical" evidence="1">
    <location>
        <begin position="615"/>
        <end position="633"/>
    </location>
</feature>
<keyword evidence="1" id="KW-0812">Transmembrane</keyword>
<reference evidence="2 3" key="1">
    <citation type="submission" date="2022-06" db="EMBL/GenBank/DDBJ databases">
        <title>Halogeometricum sp. a new haloarchaeum isolate from saline soil.</title>
        <authorList>
            <person name="Strakova D."/>
            <person name="Galisteo C."/>
            <person name="Sanchez-Porro C."/>
            <person name="Ventosa A."/>
        </authorList>
    </citation>
    <scope>NUCLEOTIDE SEQUENCE [LARGE SCALE GENOMIC DNA]</scope>
    <source>
        <strain evidence="2 3">S1BR25-6</strain>
    </source>
</reference>
<evidence type="ECO:0000313" key="3">
    <source>
        <dbReference type="Proteomes" id="UP001257060"/>
    </source>
</evidence>
<feature type="transmembrane region" description="Helical" evidence="1">
    <location>
        <begin position="534"/>
        <end position="559"/>
    </location>
</feature>
<dbReference type="PANTHER" id="PTHR35402:SF1">
    <property type="entry name" value="TYPE II SECRETION SYSTEM PROTEIN GSPF DOMAIN-CONTAINING PROTEIN"/>
    <property type="match status" value="1"/>
</dbReference>
<feature type="transmembrane region" description="Helical" evidence="1">
    <location>
        <begin position="111"/>
        <end position="137"/>
    </location>
</feature>
<keyword evidence="1" id="KW-0472">Membrane</keyword>
<evidence type="ECO:0000313" key="2">
    <source>
        <dbReference type="EMBL" id="MDS0297904.1"/>
    </source>
</evidence>
<protein>
    <submittedName>
        <fullName evidence="2">Type II secretion system F family protein</fullName>
    </submittedName>
</protein>
<keyword evidence="1" id="KW-1133">Transmembrane helix</keyword>
<accession>A0ABU2GC74</accession>
<comment type="caution">
    <text evidence="2">The sequence shown here is derived from an EMBL/GenBank/DDBJ whole genome shotgun (WGS) entry which is preliminary data.</text>
</comment>
<dbReference type="InterPro" id="IPR056569">
    <property type="entry name" value="ArlJ-like"/>
</dbReference>
<dbReference type="EMBL" id="JAMQOP010000001">
    <property type="protein sequence ID" value="MDS0297904.1"/>
    <property type="molecule type" value="Genomic_DNA"/>
</dbReference>
<organism evidence="2 3">
    <name type="scientific">Halogeometricum salsisoli</name>
    <dbReference type="NCBI Taxonomy" id="2950536"/>
    <lineage>
        <taxon>Archaea</taxon>
        <taxon>Methanobacteriati</taxon>
        <taxon>Methanobacteriota</taxon>
        <taxon>Stenosarchaea group</taxon>
        <taxon>Halobacteria</taxon>
        <taxon>Halobacteriales</taxon>
        <taxon>Haloferacaceae</taxon>
        <taxon>Halogeometricum</taxon>
    </lineage>
</organism>
<feature type="transmembrane region" description="Helical" evidence="1">
    <location>
        <begin position="385"/>
        <end position="404"/>
    </location>
</feature>